<gene>
    <name evidence="1" type="ORF">BIW11_11963</name>
</gene>
<dbReference type="AlphaFoldDB" id="A0A1V9X978"/>
<proteinExistence type="predicted"/>
<reference evidence="1 2" key="1">
    <citation type="journal article" date="2017" name="Gigascience">
        <title>Draft genome of the honey bee ectoparasitic mite, Tropilaelaps mercedesae, is shaped by the parasitic life history.</title>
        <authorList>
            <person name="Dong X."/>
            <person name="Armstrong S.D."/>
            <person name="Xia D."/>
            <person name="Makepeace B.L."/>
            <person name="Darby A.C."/>
            <person name="Kadowaki T."/>
        </authorList>
    </citation>
    <scope>NUCLEOTIDE SEQUENCE [LARGE SCALE GENOMIC DNA]</scope>
    <source>
        <strain evidence="1">Wuxi-XJTLU</strain>
    </source>
</reference>
<comment type="caution">
    <text evidence="1">The sequence shown here is derived from an EMBL/GenBank/DDBJ whole genome shotgun (WGS) entry which is preliminary data.</text>
</comment>
<sequence length="116" mass="13469">MGDGISFSHGYDCIVENLREFYPRWRKCLTMMWVRSVASISNLRFPGTHGRAPVPVFVLSETVLYVNKLEATSTDTSESSHKVRTCERSRCGVCQCRRRGHHQRRHWRARSTPSTR</sequence>
<keyword evidence="2" id="KW-1185">Reference proteome</keyword>
<dbReference type="InParanoid" id="A0A1V9X978"/>
<dbReference type="EMBL" id="MNPL01019359">
    <property type="protein sequence ID" value="OQR69928.1"/>
    <property type="molecule type" value="Genomic_DNA"/>
</dbReference>
<evidence type="ECO:0000313" key="1">
    <source>
        <dbReference type="EMBL" id="OQR69928.1"/>
    </source>
</evidence>
<dbReference type="Proteomes" id="UP000192247">
    <property type="component" value="Unassembled WGS sequence"/>
</dbReference>
<protein>
    <submittedName>
        <fullName evidence="1">Uncharacterized protein</fullName>
    </submittedName>
</protein>
<name>A0A1V9X978_9ACAR</name>
<organism evidence="1 2">
    <name type="scientific">Tropilaelaps mercedesae</name>
    <dbReference type="NCBI Taxonomy" id="418985"/>
    <lineage>
        <taxon>Eukaryota</taxon>
        <taxon>Metazoa</taxon>
        <taxon>Ecdysozoa</taxon>
        <taxon>Arthropoda</taxon>
        <taxon>Chelicerata</taxon>
        <taxon>Arachnida</taxon>
        <taxon>Acari</taxon>
        <taxon>Parasitiformes</taxon>
        <taxon>Mesostigmata</taxon>
        <taxon>Gamasina</taxon>
        <taxon>Dermanyssoidea</taxon>
        <taxon>Laelapidae</taxon>
        <taxon>Tropilaelaps</taxon>
    </lineage>
</organism>
<accession>A0A1V9X978</accession>
<evidence type="ECO:0000313" key="2">
    <source>
        <dbReference type="Proteomes" id="UP000192247"/>
    </source>
</evidence>